<evidence type="ECO:0000256" key="1">
    <source>
        <dbReference type="SAM" id="MobiDB-lite"/>
    </source>
</evidence>
<dbReference type="EMBL" id="MU005776">
    <property type="protein sequence ID" value="KAF2706349.1"/>
    <property type="molecule type" value="Genomic_DNA"/>
</dbReference>
<name>A0A6G1K0G4_9PLEO</name>
<feature type="region of interest" description="Disordered" evidence="1">
    <location>
        <begin position="1"/>
        <end position="113"/>
    </location>
</feature>
<feature type="compositionally biased region" description="Polar residues" evidence="1">
    <location>
        <begin position="87"/>
        <end position="100"/>
    </location>
</feature>
<proteinExistence type="predicted"/>
<reference evidence="2" key="1">
    <citation type="journal article" date="2020" name="Stud. Mycol.">
        <title>101 Dothideomycetes genomes: a test case for predicting lifestyles and emergence of pathogens.</title>
        <authorList>
            <person name="Haridas S."/>
            <person name="Albert R."/>
            <person name="Binder M."/>
            <person name="Bloem J."/>
            <person name="Labutti K."/>
            <person name="Salamov A."/>
            <person name="Andreopoulos B."/>
            <person name="Baker S."/>
            <person name="Barry K."/>
            <person name="Bills G."/>
            <person name="Bluhm B."/>
            <person name="Cannon C."/>
            <person name="Castanera R."/>
            <person name="Culley D."/>
            <person name="Daum C."/>
            <person name="Ezra D."/>
            <person name="Gonzalez J."/>
            <person name="Henrissat B."/>
            <person name="Kuo A."/>
            <person name="Liang C."/>
            <person name="Lipzen A."/>
            <person name="Lutzoni F."/>
            <person name="Magnuson J."/>
            <person name="Mondo S."/>
            <person name="Nolan M."/>
            <person name="Ohm R."/>
            <person name="Pangilinan J."/>
            <person name="Park H.-J."/>
            <person name="Ramirez L."/>
            <person name="Alfaro M."/>
            <person name="Sun H."/>
            <person name="Tritt A."/>
            <person name="Yoshinaga Y."/>
            <person name="Zwiers L.-H."/>
            <person name="Turgeon B."/>
            <person name="Goodwin S."/>
            <person name="Spatafora J."/>
            <person name="Crous P."/>
            <person name="Grigoriev I."/>
        </authorList>
    </citation>
    <scope>NUCLEOTIDE SEQUENCE</scope>
    <source>
        <strain evidence="2">CBS 279.74</strain>
    </source>
</reference>
<sequence>MKSISERSTYSSRAPSPAGYRNSALRPSTDRVCSGTEIQIQTQTDLEKQPEPGTGTGTRPVQLKYTKPHDEGTPQPLRPFLPPCPQSADTSHNAASQTPPAVTPHGPVQSSPRPACALIDLETSQHALYAMFGKPLKSISPTKQLPRFCSRKDRATSRSEGRGWLNSWVAYWFCTLRSTSGSLESVPSMCVLKACCSQKEDNCVGMRAMIAVYVEKKNMDDEYYGNLSGASS</sequence>
<keyword evidence="3" id="KW-1185">Reference proteome</keyword>
<feature type="compositionally biased region" description="Polar residues" evidence="1">
    <location>
        <begin position="1"/>
        <end position="14"/>
    </location>
</feature>
<dbReference type="Proteomes" id="UP000799428">
    <property type="component" value="Unassembled WGS sequence"/>
</dbReference>
<dbReference type="AlphaFoldDB" id="A0A6G1K0G4"/>
<organism evidence="2 3">
    <name type="scientific">Pleomassaria siparia CBS 279.74</name>
    <dbReference type="NCBI Taxonomy" id="1314801"/>
    <lineage>
        <taxon>Eukaryota</taxon>
        <taxon>Fungi</taxon>
        <taxon>Dikarya</taxon>
        <taxon>Ascomycota</taxon>
        <taxon>Pezizomycotina</taxon>
        <taxon>Dothideomycetes</taxon>
        <taxon>Pleosporomycetidae</taxon>
        <taxon>Pleosporales</taxon>
        <taxon>Pleomassariaceae</taxon>
        <taxon>Pleomassaria</taxon>
    </lineage>
</organism>
<accession>A0A6G1K0G4</accession>
<evidence type="ECO:0000313" key="3">
    <source>
        <dbReference type="Proteomes" id="UP000799428"/>
    </source>
</evidence>
<protein>
    <submittedName>
        <fullName evidence="2">Uncharacterized protein</fullName>
    </submittedName>
</protein>
<evidence type="ECO:0000313" key="2">
    <source>
        <dbReference type="EMBL" id="KAF2706349.1"/>
    </source>
</evidence>
<feature type="compositionally biased region" description="Pro residues" evidence="1">
    <location>
        <begin position="76"/>
        <end position="85"/>
    </location>
</feature>
<gene>
    <name evidence="2" type="ORF">K504DRAFT_79306</name>
</gene>